<dbReference type="PANTHER" id="PTHR30348:SF9">
    <property type="entry name" value="UPF0759 PROTEIN YECE"/>
    <property type="match status" value="1"/>
</dbReference>
<evidence type="ECO:0008006" key="3">
    <source>
        <dbReference type="Google" id="ProtNLM"/>
    </source>
</evidence>
<organism evidence="1 2">
    <name type="scientific">Halopseudomonas phragmitis</name>
    <dbReference type="NCBI Taxonomy" id="1931241"/>
    <lineage>
        <taxon>Bacteria</taxon>
        <taxon>Pseudomonadati</taxon>
        <taxon>Pseudomonadota</taxon>
        <taxon>Gammaproteobacteria</taxon>
        <taxon>Pseudomonadales</taxon>
        <taxon>Pseudomonadaceae</taxon>
        <taxon>Halopseudomonas</taxon>
    </lineage>
</organism>
<dbReference type="Proteomes" id="UP000243488">
    <property type="component" value="Chromosome"/>
</dbReference>
<evidence type="ECO:0000313" key="1">
    <source>
        <dbReference type="EMBL" id="AQZ93307.1"/>
    </source>
</evidence>
<dbReference type="PANTHER" id="PTHR30348">
    <property type="entry name" value="UNCHARACTERIZED PROTEIN YECE"/>
    <property type="match status" value="1"/>
</dbReference>
<dbReference type="AlphaFoldDB" id="A0A1V0B034"/>
<keyword evidence="2" id="KW-1185">Reference proteome</keyword>
<dbReference type="InterPro" id="IPR002763">
    <property type="entry name" value="DUF72"/>
</dbReference>
<dbReference type="RefSeq" id="WP_080048150.1">
    <property type="nucleotide sequence ID" value="NZ_CP020100.1"/>
</dbReference>
<proteinExistence type="predicted"/>
<reference evidence="1 2" key="1">
    <citation type="submission" date="2017-03" db="EMBL/GenBank/DDBJ databases">
        <title>Complete genome sequence of the novel DNRA strain Pseudomonas sp. S-6-2 isolated from Chinese polluted river sediment. Journal of Biotechnology.</title>
        <authorList>
            <person name="Li J."/>
            <person name="Xiang F."/>
            <person name="Wang L."/>
            <person name="Xi L."/>
            <person name="Liu J."/>
        </authorList>
    </citation>
    <scope>NUCLEOTIDE SEQUENCE [LARGE SCALE GENOMIC DNA]</scope>
    <source>
        <strain evidence="1 2">S-6-2</strain>
    </source>
</reference>
<protein>
    <recommendedName>
        <fullName evidence="3">DUF72 domain-containing protein</fullName>
    </recommendedName>
</protein>
<dbReference type="EMBL" id="CP020100">
    <property type="protein sequence ID" value="AQZ93307.1"/>
    <property type="molecule type" value="Genomic_DNA"/>
</dbReference>
<gene>
    <name evidence="1" type="ORF">BVH74_00330</name>
</gene>
<dbReference type="SUPFAM" id="SSF117396">
    <property type="entry name" value="TM1631-like"/>
    <property type="match status" value="1"/>
</dbReference>
<dbReference type="Pfam" id="PF01904">
    <property type="entry name" value="DUF72"/>
    <property type="match status" value="1"/>
</dbReference>
<dbReference type="STRING" id="1931241.BVH74_00330"/>
<dbReference type="InterPro" id="IPR036520">
    <property type="entry name" value="UPF0759_sf"/>
</dbReference>
<dbReference type="KEGG" id="ppha:BVH74_00330"/>
<sequence>MSLCPPPRIVLGCPLWAEPGWLGSLYRSDADADQRLQQYAQVFGAVEGNTTFYALPGETTVARWAELLPDDFRFCAKLPREISHGARLDPNASELQRFFQRLAPLQQRLGPIWLQLPARFGPAALAELLVFLDALPSAWRYAVEVRHADFFRKDETERQLNRQLHKRGIERLIFDSRAVFASTADDPATREAKERKPRLPVHALALSEQPAVRFIGGMDNAANLAFLEPWLAKCVQWLEQGRVPMLFMHTPDNRLAPQLARQFHARLAERVPDLLPMPAWPGELELAEKPVQDALF</sequence>
<dbReference type="Gene3D" id="3.20.20.410">
    <property type="entry name" value="Protein of unknown function UPF0759"/>
    <property type="match status" value="1"/>
</dbReference>
<name>A0A1V0B034_9GAMM</name>
<evidence type="ECO:0000313" key="2">
    <source>
        <dbReference type="Proteomes" id="UP000243488"/>
    </source>
</evidence>
<accession>A0A1V0B034</accession>